<organism evidence="10 11">
    <name type="scientific">Chaetoceros tenuissimus</name>
    <dbReference type="NCBI Taxonomy" id="426638"/>
    <lineage>
        <taxon>Eukaryota</taxon>
        <taxon>Sar</taxon>
        <taxon>Stramenopiles</taxon>
        <taxon>Ochrophyta</taxon>
        <taxon>Bacillariophyta</taxon>
        <taxon>Coscinodiscophyceae</taxon>
        <taxon>Chaetocerotophycidae</taxon>
        <taxon>Chaetocerotales</taxon>
        <taxon>Chaetocerotaceae</taxon>
        <taxon>Chaetoceros</taxon>
    </lineage>
</organism>
<feature type="binding site" evidence="8">
    <location>
        <position position="172"/>
    </location>
    <ligand>
        <name>chlorophyll a</name>
        <dbReference type="ChEBI" id="CHEBI:58416"/>
        <label>1</label>
    </ligand>
</feature>
<proteinExistence type="inferred from homology"/>
<evidence type="ECO:0000256" key="3">
    <source>
        <dbReference type="ARBA" id="ARBA00005933"/>
    </source>
</evidence>
<dbReference type="AlphaFoldDB" id="A0AAD3CZ05"/>
<feature type="binding site" evidence="8">
    <location>
        <position position="52"/>
    </location>
    <ligand>
        <name>chlorophyll a</name>
        <dbReference type="ChEBI" id="CHEBI:58416"/>
        <label>1</label>
    </ligand>
</feature>
<evidence type="ECO:0000256" key="4">
    <source>
        <dbReference type="ARBA" id="ARBA00022528"/>
    </source>
</evidence>
<dbReference type="InterPro" id="IPR022796">
    <property type="entry name" value="Chloroa_b-bind"/>
</dbReference>
<evidence type="ECO:0000256" key="1">
    <source>
        <dbReference type="ARBA" id="ARBA00004022"/>
    </source>
</evidence>
<feature type="binding site" evidence="8">
    <location>
        <position position="175"/>
    </location>
    <ligand>
        <name>chlorophyll a</name>
        <dbReference type="ChEBI" id="CHEBI:58416"/>
        <label>1</label>
    </ligand>
</feature>
<dbReference type="GO" id="GO:0009507">
    <property type="term" value="C:chloroplast"/>
    <property type="evidence" value="ECO:0007669"/>
    <property type="project" value="UniProtKB-SubCell"/>
</dbReference>
<protein>
    <submittedName>
        <fullName evidence="10">Chlorophyll a/b-binding protein</fullName>
    </submittedName>
</protein>
<dbReference type="Proteomes" id="UP001054902">
    <property type="component" value="Unassembled WGS sequence"/>
</dbReference>
<feature type="binding site" description="axial binding residue" evidence="8">
    <location>
        <position position="72"/>
    </location>
    <ligand>
        <name>chlorophyll b</name>
        <dbReference type="ChEBI" id="CHEBI:61721"/>
        <label>1</label>
    </ligand>
    <ligandPart>
        <name>Mg</name>
        <dbReference type="ChEBI" id="CHEBI:25107"/>
    </ligandPart>
</feature>
<evidence type="ECO:0000313" key="10">
    <source>
        <dbReference type="EMBL" id="GFH53766.1"/>
    </source>
</evidence>
<keyword evidence="8" id="KW-0148">Chlorophyll</keyword>
<dbReference type="PANTHER" id="PTHR21649">
    <property type="entry name" value="CHLOROPHYLL A/B BINDING PROTEIN"/>
    <property type="match status" value="1"/>
</dbReference>
<keyword evidence="7" id="KW-0437">Light-harvesting polypeptide</keyword>
<comment type="similarity">
    <text evidence="3">Belongs to the fucoxanthin chlorophyll protein family.</text>
</comment>
<feature type="binding site" description="axial binding residue" evidence="8">
    <location>
        <position position="147"/>
    </location>
    <ligand>
        <name>chlorophyll b</name>
        <dbReference type="ChEBI" id="CHEBI:61721"/>
        <label>1</label>
    </ligand>
    <ligandPart>
        <name>Mg</name>
        <dbReference type="ChEBI" id="CHEBI:25107"/>
    </ligandPart>
</feature>
<keyword evidence="8" id="KW-0157">Chromophore</keyword>
<reference evidence="10 11" key="1">
    <citation type="journal article" date="2021" name="Sci. Rep.">
        <title>The genome of the diatom Chaetoceros tenuissimus carries an ancient integrated fragment of an extant virus.</title>
        <authorList>
            <person name="Hongo Y."/>
            <person name="Kimura K."/>
            <person name="Takaki Y."/>
            <person name="Yoshida Y."/>
            <person name="Baba S."/>
            <person name="Kobayashi G."/>
            <person name="Nagasaki K."/>
            <person name="Hano T."/>
            <person name="Tomaru Y."/>
        </authorList>
    </citation>
    <scope>NUCLEOTIDE SEQUENCE [LARGE SCALE GENOMIC DNA]</scope>
    <source>
        <strain evidence="10 11">NIES-3715</strain>
    </source>
</reference>
<comment type="subcellular location">
    <subcellularLocation>
        <location evidence="2">Plastid</location>
        <location evidence="2">Chloroplast</location>
    </subcellularLocation>
</comment>
<keyword evidence="6" id="KW-0934">Plastid</keyword>
<dbReference type="GO" id="GO:0016020">
    <property type="term" value="C:membrane"/>
    <property type="evidence" value="ECO:0007669"/>
    <property type="project" value="InterPro"/>
</dbReference>
<dbReference type="Gene3D" id="1.10.3460.10">
    <property type="entry name" value="Chlorophyll a/b binding protein domain"/>
    <property type="match status" value="1"/>
</dbReference>
<accession>A0AAD3CZ05</accession>
<comment type="function">
    <text evidence="1">The light-harvesting complex (LHC) functions as a light receptor, it captures and delivers excitation energy to photosystems with which it is closely associated. Energy is transferred from the carotenoid and chlorophyll C (or B) to chlorophyll A and the photosynthetic reaction centers where it is used to synthesize ATP and reducing power.</text>
</comment>
<dbReference type="SUPFAM" id="SSF103511">
    <property type="entry name" value="Chlorophyll a-b binding protein"/>
    <property type="match status" value="1"/>
</dbReference>
<evidence type="ECO:0000256" key="2">
    <source>
        <dbReference type="ARBA" id="ARBA00004229"/>
    </source>
</evidence>
<dbReference type="GO" id="GO:0030076">
    <property type="term" value="C:light-harvesting complex"/>
    <property type="evidence" value="ECO:0007669"/>
    <property type="project" value="UniProtKB-KW"/>
</dbReference>
<dbReference type="GO" id="GO:0016168">
    <property type="term" value="F:chlorophyll binding"/>
    <property type="evidence" value="ECO:0007669"/>
    <property type="project" value="UniProtKB-KW"/>
</dbReference>
<feature type="chain" id="PRO_5041898272" evidence="9">
    <location>
        <begin position="17"/>
        <end position="207"/>
    </location>
</feature>
<dbReference type="GO" id="GO:0009765">
    <property type="term" value="P:photosynthesis, light harvesting"/>
    <property type="evidence" value="ECO:0007669"/>
    <property type="project" value="InterPro"/>
</dbReference>
<name>A0AAD3CZ05_9STRA</name>
<evidence type="ECO:0000256" key="6">
    <source>
        <dbReference type="ARBA" id="ARBA00022640"/>
    </source>
</evidence>
<evidence type="ECO:0000256" key="9">
    <source>
        <dbReference type="SAM" id="SignalP"/>
    </source>
</evidence>
<keyword evidence="4" id="KW-0150">Chloroplast</keyword>
<keyword evidence="11" id="KW-1185">Reference proteome</keyword>
<sequence>MKTAFVTSLLVASAAAFAPAPMTKTSTALSVDLEGIGGATAPLKNFDPLRISQLGDESTLAWFRAAELKHSRVAMLATAGYLVQGAGFHFPGMLSSNVSFEELSKMNPFDAWEAVPDAGKAQIIGTIFVAELTTESKAVHYTKGGPLPEIVFPKFDFSNIDPAVLETKRQRELNNGRLAMIAIMSFIAANNIPGSVPALVGNPAFAS</sequence>
<feature type="binding site" evidence="8">
    <location>
        <position position="67"/>
    </location>
    <ligand>
        <name>chlorophyll a</name>
        <dbReference type="ChEBI" id="CHEBI:58416"/>
        <label>1</label>
    </ligand>
</feature>
<feature type="binding site" evidence="8">
    <location>
        <position position="177"/>
    </location>
    <ligand>
        <name>chlorophyll a</name>
        <dbReference type="ChEBI" id="CHEBI:58416"/>
        <label>1</label>
    </ligand>
</feature>
<feature type="signal peptide" evidence="9">
    <location>
        <begin position="1"/>
        <end position="16"/>
    </location>
</feature>
<dbReference type="Pfam" id="PF00504">
    <property type="entry name" value="Chloroa_b-bind"/>
    <property type="match status" value="1"/>
</dbReference>
<comment type="caution">
    <text evidence="10">The sequence shown here is derived from an EMBL/GenBank/DDBJ whole genome shotgun (WGS) entry which is preliminary data.</text>
</comment>
<dbReference type="EMBL" id="BLLK01000047">
    <property type="protein sequence ID" value="GFH53766.1"/>
    <property type="molecule type" value="Genomic_DNA"/>
</dbReference>
<feature type="binding site" evidence="8">
    <location>
        <position position="70"/>
    </location>
    <ligand>
        <name>chlorophyll a</name>
        <dbReference type="ChEBI" id="CHEBI:58416"/>
        <label>1</label>
    </ligand>
</feature>
<dbReference type="InterPro" id="IPR001344">
    <property type="entry name" value="Chloro_AB-bd_pln"/>
</dbReference>
<evidence type="ECO:0000313" key="11">
    <source>
        <dbReference type="Proteomes" id="UP001054902"/>
    </source>
</evidence>
<keyword evidence="9" id="KW-0732">Signal</keyword>
<evidence type="ECO:0000256" key="7">
    <source>
        <dbReference type="ARBA" id="ARBA00023243"/>
    </source>
</evidence>
<evidence type="ECO:0000256" key="8">
    <source>
        <dbReference type="PIRSR" id="PIRSR601344-1"/>
    </source>
</evidence>
<keyword evidence="5" id="KW-0602">Photosynthesis</keyword>
<evidence type="ECO:0000256" key="5">
    <source>
        <dbReference type="ARBA" id="ARBA00022531"/>
    </source>
</evidence>
<gene>
    <name evidence="10" type="ORF">CTEN210_10242</name>
</gene>